<dbReference type="Bgee" id="ENSNBRG00000022870">
    <property type="expression patterns" value="Expressed in brain"/>
</dbReference>
<dbReference type="InterPro" id="IPR009057">
    <property type="entry name" value="Homeodomain-like_sf"/>
</dbReference>
<dbReference type="Proteomes" id="UP000261580">
    <property type="component" value="Unassembled WGS sequence"/>
</dbReference>
<dbReference type="SUPFAM" id="SSF46689">
    <property type="entry name" value="Homeodomain-like"/>
    <property type="match status" value="1"/>
</dbReference>
<name>A0A3Q4N943_NEOBR</name>
<dbReference type="GO" id="GO:0003677">
    <property type="term" value="F:DNA binding"/>
    <property type="evidence" value="ECO:0007669"/>
    <property type="project" value="InterPro"/>
</dbReference>
<dbReference type="OMA" id="CCLCLAK"/>
<evidence type="ECO:0000259" key="1">
    <source>
        <dbReference type="Pfam" id="PF01498"/>
    </source>
</evidence>
<evidence type="ECO:0000313" key="3">
    <source>
        <dbReference type="Proteomes" id="UP000261580"/>
    </source>
</evidence>
<dbReference type="STRING" id="32507.ENSNBRP00000030064"/>
<accession>A0A3Q4N943</accession>
<dbReference type="GO" id="GO:0006313">
    <property type="term" value="P:DNA transposition"/>
    <property type="evidence" value="ECO:0007669"/>
    <property type="project" value="InterPro"/>
</dbReference>
<dbReference type="Gene3D" id="1.10.10.10">
    <property type="entry name" value="Winged helix-like DNA-binding domain superfamily/Winged helix DNA-binding domain"/>
    <property type="match status" value="1"/>
</dbReference>
<dbReference type="InterPro" id="IPR036388">
    <property type="entry name" value="WH-like_DNA-bd_sf"/>
</dbReference>
<reference evidence="2" key="1">
    <citation type="submission" date="2025-08" db="UniProtKB">
        <authorList>
            <consortium name="Ensembl"/>
        </authorList>
    </citation>
    <scope>IDENTIFICATION</scope>
</reference>
<dbReference type="AlphaFoldDB" id="A0A3Q4N943"/>
<keyword evidence="3" id="KW-1185">Reference proteome</keyword>
<feature type="domain" description="Transposase Tc1-like" evidence="1">
    <location>
        <begin position="49"/>
        <end position="119"/>
    </location>
</feature>
<dbReference type="GeneTree" id="ENSGT00940000177593"/>
<dbReference type="Pfam" id="PF01498">
    <property type="entry name" value="HTH_Tnp_Tc3_2"/>
    <property type="match status" value="1"/>
</dbReference>
<sequence>MPKTKEIILELKKKIVEARDKGQGYIAISKQFTVSRNAVCCIIAKTLERKIVKDVSKEPRTSAKTIVADLASSGVDVSRNTVVTALHCGGLQQHRRRTSPLLKEQHIVARLRFANEHLKGKDEFWYCCLCLAKKGTGCFGASGTGSLVWRICRNLLITMTQSMIPKPRSWSGPFNLEQLEQFTCANLVKTYSKRLLSVVAQKRYSIDY</sequence>
<reference evidence="2" key="2">
    <citation type="submission" date="2025-09" db="UniProtKB">
        <authorList>
            <consortium name="Ensembl"/>
        </authorList>
    </citation>
    <scope>IDENTIFICATION</scope>
</reference>
<dbReference type="GO" id="GO:0015074">
    <property type="term" value="P:DNA integration"/>
    <property type="evidence" value="ECO:0007669"/>
    <property type="project" value="InterPro"/>
</dbReference>
<evidence type="ECO:0000313" key="2">
    <source>
        <dbReference type="Ensembl" id="ENSNBRP00000030064.1"/>
    </source>
</evidence>
<protein>
    <recommendedName>
        <fullName evidence="1">Transposase Tc1-like domain-containing protein</fullName>
    </recommendedName>
</protein>
<organism evidence="2 3">
    <name type="scientific">Neolamprologus brichardi</name>
    <name type="common">Fairy cichlid</name>
    <name type="synonym">Lamprologus brichardi</name>
    <dbReference type="NCBI Taxonomy" id="32507"/>
    <lineage>
        <taxon>Eukaryota</taxon>
        <taxon>Metazoa</taxon>
        <taxon>Chordata</taxon>
        <taxon>Craniata</taxon>
        <taxon>Vertebrata</taxon>
        <taxon>Euteleostomi</taxon>
        <taxon>Actinopterygii</taxon>
        <taxon>Neopterygii</taxon>
        <taxon>Teleostei</taxon>
        <taxon>Neoteleostei</taxon>
        <taxon>Acanthomorphata</taxon>
        <taxon>Ovalentaria</taxon>
        <taxon>Cichlomorphae</taxon>
        <taxon>Cichliformes</taxon>
        <taxon>Cichlidae</taxon>
        <taxon>African cichlids</taxon>
        <taxon>Pseudocrenilabrinae</taxon>
        <taxon>Lamprologini</taxon>
        <taxon>Neolamprologus</taxon>
    </lineage>
</organism>
<proteinExistence type="predicted"/>
<dbReference type="Ensembl" id="ENSNBRT00000030830.1">
    <property type="protein sequence ID" value="ENSNBRP00000030064.1"/>
    <property type="gene ID" value="ENSNBRG00000022870.1"/>
</dbReference>
<dbReference type="InterPro" id="IPR002492">
    <property type="entry name" value="Transposase_Tc1-like"/>
</dbReference>